<keyword evidence="5 10" id="KW-0732">Signal</keyword>
<dbReference type="VEuPathDB" id="TriTrypDB:Tb1125.Tb11.v5.0924"/>
<evidence type="ECO:0000256" key="6">
    <source>
        <dbReference type="ARBA" id="ARBA00023136"/>
    </source>
</evidence>
<dbReference type="Pfam" id="PF10659">
    <property type="entry name" value="Trypan_glycop_C"/>
    <property type="match status" value="1"/>
</dbReference>
<evidence type="ECO:0000313" key="13">
    <source>
        <dbReference type="EMBL" id="APD72990.1"/>
    </source>
</evidence>
<evidence type="ECO:0000256" key="2">
    <source>
        <dbReference type="ARBA" id="ARBA00004609"/>
    </source>
</evidence>
<evidence type="ECO:0000256" key="8">
    <source>
        <dbReference type="ARBA" id="ARBA00023288"/>
    </source>
</evidence>
<dbReference type="Pfam" id="PF13206">
    <property type="entry name" value="VSG_B"/>
    <property type="match status" value="1"/>
</dbReference>
<keyword evidence="4" id="KW-0336">GPI-anchor</keyword>
<protein>
    <submittedName>
        <fullName evidence="13">Variant surface glycoprotein 1125.133</fullName>
    </submittedName>
</protein>
<dbReference type="InterPro" id="IPR025932">
    <property type="entry name" value="Trypano_VSG_B_N_dom"/>
</dbReference>
<feature type="compositionally biased region" description="Basic and acidic residues" evidence="9">
    <location>
        <begin position="469"/>
        <end position="479"/>
    </location>
</feature>
<dbReference type="VEuPathDB" id="TriTrypDB:Tb427_000268000"/>
<dbReference type="AlphaFoldDB" id="A0A1J0R569"/>
<dbReference type="EMBL" id="KX699034">
    <property type="protein sequence ID" value="APD72990.1"/>
    <property type="molecule type" value="Genomic_DNA"/>
</dbReference>
<comment type="subcellular location">
    <subcellularLocation>
        <location evidence="2">Cell membrane</location>
        <topology evidence="2">Lipid-anchor</topology>
        <topology evidence="2">GPI-anchor</topology>
    </subcellularLocation>
</comment>
<accession>A0A1J0R569</accession>
<evidence type="ECO:0000256" key="5">
    <source>
        <dbReference type="ARBA" id="ARBA00022729"/>
    </source>
</evidence>
<feature type="domain" description="Trypanosome variant surface glycoprotein C-terminal" evidence="11">
    <location>
        <begin position="408"/>
        <end position="526"/>
    </location>
</feature>
<evidence type="ECO:0000259" key="11">
    <source>
        <dbReference type="Pfam" id="PF10659"/>
    </source>
</evidence>
<evidence type="ECO:0000256" key="7">
    <source>
        <dbReference type="ARBA" id="ARBA00023180"/>
    </source>
</evidence>
<evidence type="ECO:0000256" key="3">
    <source>
        <dbReference type="ARBA" id="ARBA00022475"/>
    </source>
</evidence>
<dbReference type="InterPro" id="IPR019609">
    <property type="entry name" value="Variant_surf_glycoprt_trypan_C"/>
</dbReference>
<dbReference type="GO" id="GO:0005886">
    <property type="term" value="C:plasma membrane"/>
    <property type="evidence" value="ECO:0007669"/>
    <property type="project" value="UniProtKB-SubCell"/>
</dbReference>
<keyword evidence="3" id="KW-1003">Cell membrane</keyword>
<organism evidence="13">
    <name type="scientific">Trypanosoma brucei</name>
    <dbReference type="NCBI Taxonomy" id="5691"/>
    <lineage>
        <taxon>Eukaryota</taxon>
        <taxon>Discoba</taxon>
        <taxon>Euglenozoa</taxon>
        <taxon>Kinetoplastea</taxon>
        <taxon>Metakinetoplastina</taxon>
        <taxon>Trypanosomatida</taxon>
        <taxon>Trypanosomatidae</taxon>
        <taxon>Trypanosoma</taxon>
    </lineage>
</organism>
<evidence type="ECO:0000259" key="12">
    <source>
        <dbReference type="Pfam" id="PF13206"/>
    </source>
</evidence>
<feature type="chain" id="PRO_5012204531" evidence="10">
    <location>
        <begin position="20"/>
        <end position="527"/>
    </location>
</feature>
<evidence type="ECO:0000256" key="4">
    <source>
        <dbReference type="ARBA" id="ARBA00022622"/>
    </source>
</evidence>
<evidence type="ECO:0000256" key="9">
    <source>
        <dbReference type="SAM" id="MobiDB-lite"/>
    </source>
</evidence>
<sequence>MQRPAIVVFTMATISVSLARNTEAVTAGDNAMAGAKLCAALRLGDDPVEFEPQIEKEPAAPTELYKLNMSLAPKEWRMRFAPKINGAAKEPAEKPKAPIPADWEKKWELWAQAEMALQTDDGETKLKKKLGLQSLSSTAISLLRPEIATIADAAYELYKDYQESKGTPPTADAELKTELLKAIYGAGTGYDNTGEGNKLYTGSAAAYATVCGNGATHDATLTVAATFACVCGVANSKASVGPCTKDTAINPQWEGGGIVTKANWPKLRSTCPPRTQIKLTSSGIENALATAVQRIAVKGTTAYIGTYGDGTCDGNAQGACVKVDNGAKDNVLTPEKIQWIAKLTAIADKLKQRTKYNNKAATATQQINQLQKLTESRVALAQLLPPAPQPSTHAPAIAAQTLQAKGQCEAIQTAKLCKEKEPKCEWKGRNDEDGPHCKFNTTAAEQQATQAEKDGASGAAPATSGCARHGSDKTACKNDKTGDKQNCAFRKGKENEPEPDKEMCRNGSFLASNNFALMVSAFVALLF</sequence>
<evidence type="ECO:0000256" key="10">
    <source>
        <dbReference type="SAM" id="SignalP"/>
    </source>
</evidence>
<name>A0A1J0R569_9TRYP</name>
<feature type="region of interest" description="Disordered" evidence="9">
    <location>
        <begin position="444"/>
        <end position="479"/>
    </location>
</feature>
<keyword evidence="7" id="KW-0325">Glycoprotein</keyword>
<dbReference type="GO" id="GO:0098552">
    <property type="term" value="C:side of membrane"/>
    <property type="evidence" value="ECO:0007669"/>
    <property type="project" value="UniProtKB-KW"/>
</dbReference>
<comment type="function">
    <text evidence="1">VSG forms a coat on the surface of the parasite. The trypanosome evades the immune response of the host by expressing a series of antigenically distinct VSGs from an estimated 1000 VSG genes.</text>
</comment>
<feature type="domain" description="Trypanosome variant surface glycoprotein B-type N-terminal" evidence="12">
    <location>
        <begin position="16"/>
        <end position="368"/>
    </location>
</feature>
<feature type="signal peptide" evidence="10">
    <location>
        <begin position="1"/>
        <end position="19"/>
    </location>
</feature>
<keyword evidence="8" id="KW-0449">Lipoprotein</keyword>
<evidence type="ECO:0000256" key="1">
    <source>
        <dbReference type="ARBA" id="ARBA00002523"/>
    </source>
</evidence>
<proteinExistence type="predicted"/>
<keyword evidence="6" id="KW-0472">Membrane</keyword>
<reference evidence="13" key="1">
    <citation type="submission" date="2016-08" db="EMBL/GenBank/DDBJ databases">
        <title>VSG repertoire of Trypanosoma brucei EATRO 1125.</title>
        <authorList>
            <person name="Cross G.A."/>
        </authorList>
    </citation>
    <scope>NUCLEOTIDE SEQUENCE</scope>
    <source>
        <strain evidence="13">EATRO 1125</strain>
    </source>
</reference>
<dbReference type="VEuPathDB" id="TriTrypDB:Tb927.11.17760"/>